<reference key="2">
    <citation type="submission" date="2011-08" db="EMBL/GenBank/DDBJ databases">
        <title>Genome sequence of Naumovozyma castellii.</title>
        <authorList>
            <person name="Gordon J.L."/>
            <person name="Armisen D."/>
            <person name="Proux-Wera E."/>
            <person name="OhEigeartaigh S.S."/>
            <person name="Byrne K.P."/>
            <person name="Wolfe K.H."/>
        </authorList>
    </citation>
    <scope>NUCLEOTIDE SEQUENCE</scope>
    <source>
        <strain>Type strain:CBS 4309</strain>
    </source>
</reference>
<dbReference type="eggNOG" id="ENOG502S129">
    <property type="taxonomic scope" value="Eukaryota"/>
</dbReference>
<dbReference type="FunCoup" id="G0VJY0">
    <property type="interactions" value="50"/>
</dbReference>
<keyword evidence="2" id="KW-1185">Reference proteome</keyword>
<gene>
    <name evidence="1" type="primary">NCAS0I01440</name>
    <name evidence="1" type="ordered locus">NCAS_0I01440</name>
</gene>
<dbReference type="STRING" id="1064592.G0VJY0"/>
<dbReference type="AlphaFoldDB" id="G0VJY0"/>
<dbReference type="GO" id="GO:0031902">
    <property type="term" value="C:late endosome membrane"/>
    <property type="evidence" value="ECO:0007669"/>
    <property type="project" value="EnsemblFungi"/>
</dbReference>
<protein>
    <submittedName>
        <fullName evidence="1">Uncharacterized protein</fullName>
    </submittedName>
</protein>
<dbReference type="GO" id="GO:0000329">
    <property type="term" value="C:fungal-type vacuole membrane"/>
    <property type="evidence" value="ECO:0007669"/>
    <property type="project" value="EnsemblFungi"/>
</dbReference>
<accession>G0VJY0</accession>
<evidence type="ECO:0000313" key="2">
    <source>
        <dbReference type="Proteomes" id="UP000001640"/>
    </source>
</evidence>
<dbReference type="KEGG" id="ncs:NCAS_0I01440"/>
<reference evidence="1 2" key="1">
    <citation type="journal article" date="2011" name="Proc. Natl. Acad. Sci. U.S.A.">
        <title>Evolutionary erosion of yeast sex chromosomes by mating-type switching accidents.</title>
        <authorList>
            <person name="Gordon J.L."/>
            <person name="Armisen D."/>
            <person name="Proux-Wera E."/>
            <person name="Oheigeartaigh S.S."/>
            <person name="Byrne K.P."/>
            <person name="Wolfe K.H."/>
        </authorList>
    </citation>
    <scope>NUCLEOTIDE SEQUENCE [LARGE SCALE GENOMIC DNA]</scope>
    <source>
        <strain evidence="2">ATCC 76901 / BCRC 22586 / CBS 4309 / NBRC 1992 / NRRL Y-12630</strain>
    </source>
</reference>
<sequence>MIHSANVKAVLEITLKPIDIKTLPYKSPSLQSSLLLSNINGSILSYATSSDANQSNLTTQATSLSNLKMMSLLIKDKWFEDEREYYTQLREKGTNIASKSSNCYSYEVPSLQKMDNEVSEPVSPIQEANSSIHTLNDMAKTETVVRIYTYEIEELHVCVSAIPQSDLLLLFIADNKYPYGLLVMKMEGALEAFKEMYGYRLG</sequence>
<dbReference type="Gene3D" id="3.30.450.30">
    <property type="entry name" value="Dynein light chain 2a, cytoplasmic"/>
    <property type="match status" value="2"/>
</dbReference>
<dbReference type="GO" id="GO:0016237">
    <property type="term" value="P:microautophagy"/>
    <property type="evidence" value="ECO:0007669"/>
    <property type="project" value="EnsemblFungi"/>
</dbReference>
<dbReference type="OrthoDB" id="4033908at2759"/>
<dbReference type="GO" id="GO:0007165">
    <property type="term" value="P:signal transduction"/>
    <property type="evidence" value="ECO:0007669"/>
    <property type="project" value="EnsemblFungi"/>
</dbReference>
<dbReference type="RefSeq" id="XP_003678156.1">
    <property type="nucleotide sequence ID" value="XM_003678108.1"/>
</dbReference>
<dbReference type="EMBL" id="HE576760">
    <property type="protein sequence ID" value="CCC71812.1"/>
    <property type="molecule type" value="Genomic_DNA"/>
</dbReference>
<dbReference type="GeneID" id="96905501"/>
<dbReference type="Proteomes" id="UP000001640">
    <property type="component" value="Chromosome 9"/>
</dbReference>
<dbReference type="HOGENOM" id="CLU_104687_0_0_1"/>
<organism evidence="1 2">
    <name type="scientific">Naumovozyma castellii</name>
    <name type="common">Yeast</name>
    <name type="synonym">Saccharomyces castellii</name>
    <dbReference type="NCBI Taxonomy" id="27288"/>
    <lineage>
        <taxon>Eukaryota</taxon>
        <taxon>Fungi</taxon>
        <taxon>Dikarya</taxon>
        <taxon>Ascomycota</taxon>
        <taxon>Saccharomycotina</taxon>
        <taxon>Saccharomycetes</taxon>
        <taxon>Saccharomycetales</taxon>
        <taxon>Saccharomycetaceae</taxon>
        <taxon>Naumovozyma</taxon>
    </lineage>
</organism>
<dbReference type="InterPro" id="IPR020233">
    <property type="entry name" value="Slm4"/>
</dbReference>
<evidence type="ECO:0000313" key="1">
    <source>
        <dbReference type="EMBL" id="CCC71812.1"/>
    </source>
</evidence>
<dbReference type="OMA" id="HTCVAQI"/>
<dbReference type="Pfam" id="PF16818">
    <property type="entry name" value="SLM4"/>
    <property type="match status" value="1"/>
</dbReference>
<proteinExistence type="predicted"/>
<dbReference type="GO" id="GO:0032456">
    <property type="term" value="P:endocytic recycling"/>
    <property type="evidence" value="ECO:0007669"/>
    <property type="project" value="EnsemblFungi"/>
</dbReference>
<name>G0VJY0_NAUCA</name>
<dbReference type="InParanoid" id="G0VJY0"/>
<dbReference type="GO" id="GO:0042802">
    <property type="term" value="F:identical protein binding"/>
    <property type="evidence" value="ECO:0007669"/>
    <property type="project" value="EnsemblFungi"/>
</dbReference>
<dbReference type="GO" id="GO:0071986">
    <property type="term" value="C:Ragulator complex"/>
    <property type="evidence" value="ECO:0007669"/>
    <property type="project" value="EnsemblFungi"/>
</dbReference>